<keyword evidence="3" id="KW-1185">Reference proteome</keyword>
<feature type="domain" description="CMP/dCMP-type deaminase" evidence="1">
    <location>
        <begin position="6"/>
        <end position="165"/>
    </location>
</feature>
<dbReference type="AlphaFoldDB" id="A0A9P6PRY3"/>
<organism evidence="2 3">
    <name type="scientific">Actinomortierella ambigua</name>
    <dbReference type="NCBI Taxonomy" id="1343610"/>
    <lineage>
        <taxon>Eukaryota</taxon>
        <taxon>Fungi</taxon>
        <taxon>Fungi incertae sedis</taxon>
        <taxon>Mucoromycota</taxon>
        <taxon>Mortierellomycotina</taxon>
        <taxon>Mortierellomycetes</taxon>
        <taxon>Mortierellales</taxon>
        <taxon>Mortierellaceae</taxon>
        <taxon>Actinomortierella</taxon>
    </lineage>
</organism>
<protein>
    <recommendedName>
        <fullName evidence="1">CMP/dCMP-type deaminase domain-containing protein</fullName>
    </recommendedName>
</protein>
<accession>A0A9P6PRY3</accession>
<dbReference type="InterPro" id="IPR016193">
    <property type="entry name" value="Cytidine_deaminase-like"/>
</dbReference>
<dbReference type="GO" id="GO:0008835">
    <property type="term" value="F:diaminohydroxyphosphoribosylaminopyrimidine deaminase activity"/>
    <property type="evidence" value="ECO:0007669"/>
    <property type="project" value="TreeGrafter"/>
</dbReference>
<dbReference type="Proteomes" id="UP000807716">
    <property type="component" value="Unassembled WGS sequence"/>
</dbReference>
<dbReference type="EMBL" id="JAAAJB010000631">
    <property type="protein sequence ID" value="KAG0252791.1"/>
    <property type="molecule type" value="Genomic_DNA"/>
</dbReference>
<evidence type="ECO:0000259" key="1">
    <source>
        <dbReference type="PROSITE" id="PS51747"/>
    </source>
</evidence>
<evidence type="ECO:0000313" key="3">
    <source>
        <dbReference type="Proteomes" id="UP000807716"/>
    </source>
</evidence>
<comment type="caution">
    <text evidence="2">The sequence shown here is derived from an EMBL/GenBank/DDBJ whole genome shotgun (WGS) entry which is preliminary data.</text>
</comment>
<reference evidence="2" key="1">
    <citation type="journal article" date="2020" name="Fungal Divers.">
        <title>Resolving the Mortierellaceae phylogeny through synthesis of multi-gene phylogenetics and phylogenomics.</title>
        <authorList>
            <person name="Vandepol N."/>
            <person name="Liber J."/>
            <person name="Desiro A."/>
            <person name="Na H."/>
            <person name="Kennedy M."/>
            <person name="Barry K."/>
            <person name="Grigoriev I.V."/>
            <person name="Miller A.N."/>
            <person name="O'Donnell K."/>
            <person name="Stajich J.E."/>
            <person name="Bonito G."/>
        </authorList>
    </citation>
    <scope>NUCLEOTIDE SEQUENCE</scope>
    <source>
        <strain evidence="2">BC1065</strain>
    </source>
</reference>
<dbReference type="Pfam" id="PF00383">
    <property type="entry name" value="dCMP_cyt_deam_1"/>
    <property type="match status" value="1"/>
</dbReference>
<dbReference type="SUPFAM" id="SSF53927">
    <property type="entry name" value="Cytidine deaminase-like"/>
    <property type="match status" value="1"/>
</dbReference>
<dbReference type="GO" id="GO:0006139">
    <property type="term" value="P:nucleobase-containing compound metabolic process"/>
    <property type="evidence" value="ECO:0007669"/>
    <property type="project" value="UniProtKB-ARBA"/>
</dbReference>
<dbReference type="PANTHER" id="PTHR11079:SF190">
    <property type="entry name" value="CYTOSINE DEAMINASE"/>
    <property type="match status" value="1"/>
</dbReference>
<gene>
    <name evidence="2" type="ORF">DFQ27_007850</name>
</gene>
<evidence type="ECO:0000313" key="2">
    <source>
        <dbReference type="EMBL" id="KAG0252791.1"/>
    </source>
</evidence>
<proteinExistence type="predicted"/>
<dbReference type="OrthoDB" id="408702at2759"/>
<dbReference type="PANTHER" id="PTHR11079">
    <property type="entry name" value="CYTOSINE DEAMINASE FAMILY MEMBER"/>
    <property type="match status" value="1"/>
</dbReference>
<dbReference type="Gene3D" id="3.40.140.10">
    <property type="entry name" value="Cytidine Deaminase, domain 2"/>
    <property type="match status" value="1"/>
</dbReference>
<dbReference type="InterPro" id="IPR002125">
    <property type="entry name" value="CMP_dCMP_dom"/>
</dbReference>
<dbReference type="PROSITE" id="PS51747">
    <property type="entry name" value="CYT_DCMP_DEAMINASES_2"/>
    <property type="match status" value="1"/>
</dbReference>
<sequence length="198" mass="21583">MHNKHPNDRANLQHAIDAASTSASQGGIPIGAALVFDVAGENLLLTTGYNRHLQTGASAHHAESDAFLILTRALDSLQQRQGDNNNDDDGDDENAKVRAKLEHILHTRGVQLKDLYGHLTLYTTMSPCPNCAKEAIASQVRRVVVGDNKTYFGNEKMLVDAGIEVVTMQTDSCVQLINQFVDSRPDIAQQIGVQKVQL</sequence>
<name>A0A9P6PRY3_9FUNG</name>